<organism evidence="2 3">
    <name type="scientific">Roseovarius rhodophyticola</name>
    <dbReference type="NCBI Taxonomy" id="3080827"/>
    <lineage>
        <taxon>Bacteria</taxon>
        <taxon>Pseudomonadati</taxon>
        <taxon>Pseudomonadota</taxon>
        <taxon>Alphaproteobacteria</taxon>
        <taxon>Rhodobacterales</taxon>
        <taxon>Roseobacteraceae</taxon>
        <taxon>Roseovarius</taxon>
    </lineage>
</organism>
<dbReference type="EMBL" id="CP146606">
    <property type="protein sequence ID" value="WYK16926.1"/>
    <property type="molecule type" value="Genomic_DNA"/>
</dbReference>
<proteinExistence type="predicted"/>
<evidence type="ECO:0000313" key="3">
    <source>
        <dbReference type="Proteomes" id="UP001281305"/>
    </source>
</evidence>
<keyword evidence="3" id="KW-1185">Reference proteome</keyword>
<sequence length="281" mass="31845">MSVHSLEHRGAAYEMCQYPGSKLTFRGPAKNLRRDFIACLGGTETFGRFVSYPFPHLLENSLEMPCVNLGWPNAGIDVLTHDKVLNDVARRAQLVVLQVPCAVNMSNRYYTVHPRRNDRFLKANEPLQELFPEVDFTEFSFTRHMLEDLRLVSAERFVQVHAELASCWISGMKRFLKQVESPVVLFWFSDRKPETHSNEPGVHYDPALVTRAMLDAVRPDVAETVEYEIAVSAHADKIDAVRGDPVLTSEDLQVARELPGQRAHEKAARLLRPVVHAALNT</sequence>
<evidence type="ECO:0000313" key="2">
    <source>
        <dbReference type="EMBL" id="WYK16926.1"/>
    </source>
</evidence>
<dbReference type="Proteomes" id="UP001281305">
    <property type="component" value="Chromosome"/>
</dbReference>
<accession>A0ABZ2TB73</accession>
<reference evidence="2 3" key="1">
    <citation type="submission" date="2024-02" db="EMBL/GenBank/DDBJ databases">
        <title>Roseovarius strain W115 nov., isolated from a marine algae.</title>
        <authorList>
            <person name="Lee M.W."/>
            <person name="Lee J.K."/>
            <person name="Kim J.M."/>
            <person name="Choi D.G."/>
            <person name="Baek J.H."/>
            <person name="Bayburt H."/>
            <person name="Jung J.J."/>
            <person name="Han D.M."/>
            <person name="Jeon C.O."/>
        </authorList>
    </citation>
    <scope>NUCLEOTIDE SEQUENCE [LARGE SCALE GENOMIC DNA]</scope>
    <source>
        <strain evidence="2 3">W115</strain>
    </source>
</reference>
<dbReference type="Pfam" id="PF20078">
    <property type="entry name" value="DUF6473"/>
    <property type="match status" value="1"/>
</dbReference>
<evidence type="ECO:0000259" key="1">
    <source>
        <dbReference type="Pfam" id="PF20078"/>
    </source>
</evidence>
<protein>
    <submittedName>
        <fullName evidence="2">DUF6473 family protein</fullName>
    </submittedName>
</protein>
<feature type="domain" description="DUF6473" evidence="1">
    <location>
        <begin position="1"/>
        <end position="277"/>
    </location>
</feature>
<name>A0ABZ2TB73_9RHOB</name>
<gene>
    <name evidence="2" type="ORF">RZS32_010850</name>
</gene>
<dbReference type="InterPro" id="IPR045524">
    <property type="entry name" value="DUF6473"/>
</dbReference>
<dbReference type="RefSeq" id="WP_339106621.1">
    <property type="nucleotide sequence ID" value="NZ_CP146606.1"/>
</dbReference>